<dbReference type="OrthoDB" id="1776015at2"/>
<dbReference type="PROSITE" id="PS50111">
    <property type="entry name" value="CHEMOTAXIS_TRANSDUC_2"/>
    <property type="match status" value="1"/>
</dbReference>
<proteinExistence type="inferred from homology"/>
<reference evidence="6" key="1">
    <citation type="submission" date="2019-10" db="EMBL/GenBank/DDBJ databases">
        <authorList>
            <person name="Ross D.E."/>
            <person name="Gulliver D."/>
        </authorList>
    </citation>
    <scope>NUCLEOTIDE SEQUENCE</scope>
    <source>
        <strain evidence="6">DER-2019</strain>
    </source>
</reference>
<comment type="caution">
    <text evidence="6">The sequence shown here is derived from an EMBL/GenBank/DDBJ whole genome shotgun (WGS) entry which is preliminary data.</text>
</comment>
<evidence type="ECO:0008006" key="8">
    <source>
        <dbReference type="Google" id="ProtNLM"/>
    </source>
</evidence>
<dbReference type="Gene3D" id="1.10.287.950">
    <property type="entry name" value="Methyl-accepting chemotaxis protein"/>
    <property type="match status" value="1"/>
</dbReference>
<dbReference type="Pfam" id="PF18947">
    <property type="entry name" value="HAMP_2"/>
    <property type="match status" value="2"/>
</dbReference>
<evidence type="ECO:0000259" key="5">
    <source>
        <dbReference type="PROSITE" id="PS50885"/>
    </source>
</evidence>
<keyword evidence="7" id="KW-1185">Reference proteome</keyword>
<dbReference type="Proteomes" id="UP000616595">
    <property type="component" value="Unassembled WGS sequence"/>
</dbReference>
<keyword evidence="3" id="KW-0807">Transducer</keyword>
<organism evidence="6 7">
    <name type="scientific">Acetobacterium paludosum</name>
    <dbReference type="NCBI Taxonomy" id="52693"/>
    <lineage>
        <taxon>Bacteria</taxon>
        <taxon>Bacillati</taxon>
        <taxon>Bacillota</taxon>
        <taxon>Clostridia</taxon>
        <taxon>Eubacteriales</taxon>
        <taxon>Eubacteriaceae</taxon>
        <taxon>Acetobacterium</taxon>
    </lineage>
</organism>
<dbReference type="GO" id="GO:0006935">
    <property type="term" value="P:chemotaxis"/>
    <property type="evidence" value="ECO:0007669"/>
    <property type="project" value="UniProtKB-KW"/>
</dbReference>
<dbReference type="GO" id="GO:0005886">
    <property type="term" value="C:plasma membrane"/>
    <property type="evidence" value="ECO:0007669"/>
    <property type="project" value="TreeGrafter"/>
</dbReference>
<dbReference type="PRINTS" id="PR00260">
    <property type="entry name" value="CHEMTRNSDUCR"/>
</dbReference>
<name>A0A923HUV3_9FIRM</name>
<protein>
    <recommendedName>
        <fullName evidence="8">Methyl-accepting chemotaxis protein</fullName>
    </recommendedName>
</protein>
<keyword evidence="1" id="KW-0145">Chemotaxis</keyword>
<dbReference type="Gene3D" id="1.20.120.1530">
    <property type="match status" value="1"/>
</dbReference>
<reference evidence="6" key="2">
    <citation type="submission" date="2020-10" db="EMBL/GenBank/DDBJ databases">
        <title>Comparative genomics of the Acetobacterium genus.</title>
        <authorList>
            <person name="Marshall C."/>
            <person name="May H."/>
            <person name="Norman S."/>
        </authorList>
    </citation>
    <scope>NUCLEOTIDE SEQUENCE</scope>
    <source>
        <strain evidence="6">DER-2019</strain>
    </source>
</reference>
<evidence type="ECO:0000256" key="2">
    <source>
        <dbReference type="ARBA" id="ARBA00029447"/>
    </source>
</evidence>
<dbReference type="InterPro" id="IPR003660">
    <property type="entry name" value="HAMP_dom"/>
</dbReference>
<evidence type="ECO:0000313" key="7">
    <source>
        <dbReference type="Proteomes" id="UP000616595"/>
    </source>
</evidence>
<dbReference type="SMART" id="SM00283">
    <property type="entry name" value="MA"/>
    <property type="match status" value="1"/>
</dbReference>
<dbReference type="AlphaFoldDB" id="A0A923HUV3"/>
<evidence type="ECO:0000313" key="6">
    <source>
        <dbReference type="EMBL" id="MBC3888122.1"/>
    </source>
</evidence>
<dbReference type="SMART" id="SM00304">
    <property type="entry name" value="HAMP"/>
    <property type="match status" value="3"/>
</dbReference>
<gene>
    <name evidence="6" type="ORF">GH810_07350</name>
</gene>
<sequence length="468" mass="50616">MTHNDFTQKVECQSFGIFNNTAKSINALYLALNFVVDTINQIAMGDMQNLVYLQKAGKQSENDHLGPSMVKLIENISNLVAETEKLTISAVQGDLDNRGDSYRFQGEYAKVIEGFNSTLDAITAPIKEASVVLNQLSNGNLNVLMKGLYAGENGRMKNDINTLVKFLKCYVNEITEVLVEMSNGNLDVEITANYIGDFQTIKSSINLIAKSFNDMLAEIDVAAGQVEIGARLISEGGQALSMGTTEQSDSIQDLSSYMAEIASKTKRNAVNASEASNWAIDVQNNAEESNHQMSAMINAMADINGASNNISKIIKVIDEIAFQTNILALNAAVEAARAGQHGKGFAVVAEEVRTLAARSAEAARETTGLIEGSIEKVSVGTMIADKTAASLTEISEQIEKVTESVEKMAKSSNDQALDIDKIVNVIEQISKVVQNYSVNAEESAASSEELFSQAEMLKEMVGTFELKK</sequence>
<dbReference type="InterPro" id="IPR004090">
    <property type="entry name" value="Chemotax_Me-accpt_rcpt"/>
</dbReference>
<dbReference type="GO" id="GO:0007165">
    <property type="term" value="P:signal transduction"/>
    <property type="evidence" value="ECO:0007669"/>
    <property type="project" value="UniProtKB-KW"/>
</dbReference>
<dbReference type="InterPro" id="IPR004089">
    <property type="entry name" value="MCPsignal_dom"/>
</dbReference>
<evidence type="ECO:0000256" key="1">
    <source>
        <dbReference type="ARBA" id="ARBA00022500"/>
    </source>
</evidence>
<dbReference type="PANTHER" id="PTHR43531:SF11">
    <property type="entry name" value="METHYL-ACCEPTING CHEMOTAXIS PROTEIN 3"/>
    <property type="match status" value="1"/>
</dbReference>
<evidence type="ECO:0000256" key="3">
    <source>
        <dbReference type="PROSITE-ProRule" id="PRU00284"/>
    </source>
</evidence>
<dbReference type="PROSITE" id="PS50885">
    <property type="entry name" value="HAMP"/>
    <property type="match status" value="1"/>
</dbReference>
<dbReference type="GO" id="GO:0004888">
    <property type="term" value="F:transmembrane signaling receptor activity"/>
    <property type="evidence" value="ECO:0007669"/>
    <property type="project" value="InterPro"/>
</dbReference>
<evidence type="ECO:0000259" key="4">
    <source>
        <dbReference type="PROSITE" id="PS50111"/>
    </source>
</evidence>
<feature type="domain" description="HAMP" evidence="5">
    <location>
        <begin position="120"/>
        <end position="172"/>
    </location>
</feature>
<dbReference type="Pfam" id="PF00015">
    <property type="entry name" value="MCPsignal"/>
    <property type="match status" value="1"/>
</dbReference>
<comment type="similarity">
    <text evidence="2">Belongs to the methyl-accepting chemotaxis (MCP) protein family.</text>
</comment>
<dbReference type="InterPro" id="IPR051310">
    <property type="entry name" value="MCP_chemotaxis"/>
</dbReference>
<accession>A0A923HUV3</accession>
<feature type="domain" description="Methyl-accepting transducer" evidence="4">
    <location>
        <begin position="222"/>
        <end position="451"/>
    </location>
</feature>
<dbReference type="SUPFAM" id="SSF58104">
    <property type="entry name" value="Methyl-accepting chemotaxis protein (MCP) signaling domain"/>
    <property type="match status" value="1"/>
</dbReference>
<dbReference type="PANTHER" id="PTHR43531">
    <property type="entry name" value="PROTEIN ICFG"/>
    <property type="match status" value="1"/>
</dbReference>
<dbReference type="EMBL" id="WJBD01000007">
    <property type="protein sequence ID" value="MBC3888122.1"/>
    <property type="molecule type" value="Genomic_DNA"/>
</dbReference>